<comment type="caution">
    <text evidence="4">The sequence shown here is derived from an EMBL/GenBank/DDBJ whole genome shotgun (WGS) entry which is preliminary data.</text>
</comment>
<reference evidence="4" key="1">
    <citation type="submission" date="2014-08" db="EMBL/GenBank/DDBJ databases">
        <title>Draft genome sequences of Sphingobium herbicidovorans.</title>
        <authorList>
            <person name="Gan H.M."/>
            <person name="Gan H.Y."/>
            <person name="Savka M.A."/>
        </authorList>
    </citation>
    <scope>NUCLEOTIDE SEQUENCE [LARGE SCALE GENOMIC DNA]</scope>
    <source>
        <strain evidence="4">NBRC 16415</strain>
    </source>
</reference>
<dbReference type="Pfam" id="PF13439">
    <property type="entry name" value="Glyco_transf_4"/>
    <property type="match status" value="1"/>
</dbReference>
<dbReference type="RefSeq" id="WP_081570308.1">
    <property type="nucleotide sequence ID" value="NZ_BCZD01000005.1"/>
</dbReference>
<evidence type="ECO:0000256" key="2">
    <source>
        <dbReference type="ARBA" id="ARBA00022679"/>
    </source>
</evidence>
<dbReference type="SUPFAM" id="SSF53756">
    <property type="entry name" value="UDP-Glycosyltransferase/glycogen phosphorylase"/>
    <property type="match status" value="1"/>
</dbReference>
<dbReference type="OrthoDB" id="5147801at2"/>
<keyword evidence="2 4" id="KW-0808">Transferase</keyword>
<evidence type="ECO:0000313" key="5">
    <source>
        <dbReference type="Proteomes" id="UP000024284"/>
    </source>
</evidence>
<evidence type="ECO:0000313" key="4">
    <source>
        <dbReference type="EMBL" id="KFG90458.1"/>
    </source>
</evidence>
<organism evidence="4 5">
    <name type="scientific">Sphingobium herbicidovorans (strain ATCC 700291 / DSM 11019 / CCUG 56400 / KCTC 2939 / LMG 18315 / NBRC 16415 / MH)</name>
    <name type="common">Sphingomonas herbicidovorans</name>
    <dbReference type="NCBI Taxonomy" id="1219045"/>
    <lineage>
        <taxon>Bacteria</taxon>
        <taxon>Pseudomonadati</taxon>
        <taxon>Pseudomonadota</taxon>
        <taxon>Alphaproteobacteria</taxon>
        <taxon>Sphingomonadales</taxon>
        <taxon>Sphingomonadaceae</taxon>
        <taxon>Sphingobium</taxon>
    </lineage>
</organism>
<dbReference type="PATRIC" id="fig|1219045.3.peg.1697"/>
<gene>
    <name evidence="4" type="ORF">BV98_001662</name>
</gene>
<sequence length="395" mass="43264">MKLLHVITALNVGGAETMLARLVDHERMQGGAIQPSVVSLMPPGAAGDRIRASGVPLHHCGMKGATDLLPGLARLRAHINRERPDLIMAWMYHAHLATRLATLLRPGNAPVIWNVRHSIDDLAQEKPMMRAIVRTAALFSSWPRMIIYNSHAAAAQHRRLGFHAERTMVIPNGFDCDLFRPRQEARDRLVRDLGIAPGALIVGMAARNHPMKDAANLVEAVLRARERGADVHLLLTGQGMDSPTEPLQHLLAALPADRLTLRSHDRALEELLPGLDILALPSAWGEGFPNILGEAMACGLPCIATDVGDSAWIIGKSGIIVPPRDPARLAEAIITMERLGPDGRRRLGEAGRARIQDQFSMGQIAARYQQLYQHVRSPLLEERETAAPPRQAKVM</sequence>
<dbReference type="PANTHER" id="PTHR12526:SF510">
    <property type="entry name" value="D-INOSITOL 3-PHOSPHATE GLYCOSYLTRANSFERASE"/>
    <property type="match status" value="1"/>
</dbReference>
<accession>A0A086PAP0</accession>
<dbReference type="Proteomes" id="UP000024284">
    <property type="component" value="Unassembled WGS sequence"/>
</dbReference>
<dbReference type="eggNOG" id="COG0438">
    <property type="taxonomic scope" value="Bacteria"/>
</dbReference>
<feature type="domain" description="Glycosyltransferase subfamily 4-like N-terminal" evidence="3">
    <location>
        <begin position="12"/>
        <end position="177"/>
    </location>
</feature>
<evidence type="ECO:0000256" key="1">
    <source>
        <dbReference type="ARBA" id="ARBA00022676"/>
    </source>
</evidence>
<dbReference type="STRING" id="76947.GCA_002080435_01325"/>
<proteinExistence type="predicted"/>
<dbReference type="AlphaFoldDB" id="A0A086PAP0"/>
<dbReference type="EMBL" id="JFZA02000012">
    <property type="protein sequence ID" value="KFG90458.1"/>
    <property type="molecule type" value="Genomic_DNA"/>
</dbReference>
<dbReference type="Pfam" id="PF13692">
    <property type="entry name" value="Glyco_trans_1_4"/>
    <property type="match status" value="1"/>
</dbReference>
<dbReference type="PANTHER" id="PTHR12526">
    <property type="entry name" value="GLYCOSYLTRANSFERASE"/>
    <property type="match status" value="1"/>
</dbReference>
<protein>
    <submittedName>
        <fullName evidence="4">Group 1 glycosyl transferase</fullName>
    </submittedName>
</protein>
<name>A0A086PAP0_SPHHM</name>
<evidence type="ECO:0000259" key="3">
    <source>
        <dbReference type="Pfam" id="PF13439"/>
    </source>
</evidence>
<dbReference type="GO" id="GO:0016757">
    <property type="term" value="F:glycosyltransferase activity"/>
    <property type="evidence" value="ECO:0007669"/>
    <property type="project" value="UniProtKB-KW"/>
</dbReference>
<keyword evidence="5" id="KW-1185">Reference proteome</keyword>
<keyword evidence="1" id="KW-0328">Glycosyltransferase</keyword>
<dbReference type="InterPro" id="IPR028098">
    <property type="entry name" value="Glyco_trans_4-like_N"/>
</dbReference>
<dbReference type="Gene3D" id="3.40.50.2000">
    <property type="entry name" value="Glycogen Phosphorylase B"/>
    <property type="match status" value="2"/>
</dbReference>